<dbReference type="RefSeq" id="XP_024346260.1">
    <property type="nucleotide sequence ID" value="XM_024499334.1"/>
</dbReference>
<keyword evidence="3" id="KW-1185">Reference proteome</keyword>
<dbReference type="AlphaFoldDB" id="W6UNV4"/>
<keyword evidence="1" id="KW-1133">Transmembrane helix</keyword>
<organism evidence="2 3">
    <name type="scientific">Echinococcus granulosus</name>
    <name type="common">Hydatid tapeworm</name>
    <dbReference type="NCBI Taxonomy" id="6210"/>
    <lineage>
        <taxon>Eukaryota</taxon>
        <taxon>Metazoa</taxon>
        <taxon>Spiralia</taxon>
        <taxon>Lophotrochozoa</taxon>
        <taxon>Platyhelminthes</taxon>
        <taxon>Cestoda</taxon>
        <taxon>Eucestoda</taxon>
        <taxon>Cyclophyllidea</taxon>
        <taxon>Taeniidae</taxon>
        <taxon>Echinococcus</taxon>
        <taxon>Echinococcus granulosus group</taxon>
    </lineage>
</organism>
<keyword evidence="1" id="KW-0812">Transmembrane</keyword>
<dbReference type="GeneID" id="36345800"/>
<dbReference type="Proteomes" id="UP000019149">
    <property type="component" value="Unassembled WGS sequence"/>
</dbReference>
<reference evidence="2 3" key="1">
    <citation type="journal article" date="2013" name="Nat. Genet.">
        <title>The genome of the hydatid tapeworm Echinococcus granulosus.</title>
        <authorList>
            <person name="Zheng H."/>
            <person name="Zhang W."/>
            <person name="Zhang L."/>
            <person name="Zhang Z."/>
            <person name="Li J."/>
            <person name="Lu G."/>
            <person name="Zhu Y."/>
            <person name="Wang Y."/>
            <person name="Huang Y."/>
            <person name="Liu J."/>
            <person name="Kang H."/>
            <person name="Chen J."/>
            <person name="Wang L."/>
            <person name="Chen A."/>
            <person name="Yu S."/>
            <person name="Gao Z."/>
            <person name="Jin L."/>
            <person name="Gu W."/>
            <person name="Wang Z."/>
            <person name="Zhao L."/>
            <person name="Shi B."/>
            <person name="Wen H."/>
            <person name="Lin R."/>
            <person name="Jones M.K."/>
            <person name="Brejova B."/>
            <person name="Vinar T."/>
            <person name="Zhao G."/>
            <person name="McManus D.P."/>
            <person name="Chen Z."/>
            <person name="Zhou Y."/>
            <person name="Wang S."/>
        </authorList>
    </citation>
    <scope>NUCLEOTIDE SEQUENCE [LARGE SCALE GENOMIC DNA]</scope>
</reference>
<proteinExistence type="predicted"/>
<keyword evidence="1" id="KW-0472">Membrane</keyword>
<evidence type="ECO:0000313" key="3">
    <source>
        <dbReference type="Proteomes" id="UP000019149"/>
    </source>
</evidence>
<protein>
    <submittedName>
        <fullName evidence="2">Uncharacterized protein</fullName>
    </submittedName>
</protein>
<accession>W6UNV4</accession>
<comment type="caution">
    <text evidence="2">The sequence shown here is derived from an EMBL/GenBank/DDBJ whole genome shotgun (WGS) entry which is preliminary data.</text>
</comment>
<sequence length="170" mass="19553">MPIHSDLPLNIHKQFLTKTEMPDGQTPAKIFDRILQSKDGIELTFLCTPFQPFISFDMALNFLVTLLIPLSETTTVINLLNLDKMTRKCQRTTTTMQVIASNINFEVVTLRKINAKLFRSDHWIEFDSTILGIECLFCIPIIIFLKTDSSYLKQNVKQKSEFGFLPFICT</sequence>
<dbReference type="EMBL" id="APAU02000188">
    <property type="protein sequence ID" value="EUB55064.1"/>
    <property type="molecule type" value="Genomic_DNA"/>
</dbReference>
<evidence type="ECO:0000256" key="1">
    <source>
        <dbReference type="SAM" id="Phobius"/>
    </source>
</evidence>
<evidence type="ECO:0000313" key="2">
    <source>
        <dbReference type="EMBL" id="EUB55064.1"/>
    </source>
</evidence>
<gene>
    <name evidence="2" type="ORF">EGR_10085</name>
</gene>
<name>W6UNV4_ECHGR</name>
<dbReference type="KEGG" id="egl:EGR_10085"/>
<feature type="transmembrane region" description="Helical" evidence="1">
    <location>
        <begin position="58"/>
        <end position="81"/>
    </location>
</feature>
<dbReference type="CTD" id="36345800"/>